<proteinExistence type="predicted"/>
<accession>A0A6J4TYC2</accession>
<feature type="region of interest" description="Disordered" evidence="1">
    <location>
        <begin position="1"/>
        <end position="101"/>
    </location>
</feature>
<feature type="non-terminal residue" evidence="2">
    <location>
        <position position="242"/>
    </location>
</feature>
<evidence type="ECO:0000313" key="2">
    <source>
        <dbReference type="EMBL" id="CAA9535590.1"/>
    </source>
</evidence>
<feature type="compositionally biased region" description="Basic and acidic residues" evidence="1">
    <location>
        <begin position="187"/>
        <end position="218"/>
    </location>
</feature>
<gene>
    <name evidence="2" type="ORF">AVDCRST_MAG85-4083</name>
</gene>
<dbReference type="AlphaFoldDB" id="A0A6J4TYC2"/>
<feature type="compositionally biased region" description="Basic residues" evidence="1">
    <location>
        <begin position="8"/>
        <end position="21"/>
    </location>
</feature>
<feature type="compositionally biased region" description="Basic and acidic residues" evidence="1">
    <location>
        <begin position="163"/>
        <end position="176"/>
    </location>
</feature>
<sequence length="242" mass="26241">DARARAALPRRCRARVRRPGHERRGGPADALAGAQAVCGRRAAGVGRRRQRRAAAGARGGAGPARGRARRGGRSAAARRRRARADPAAGAARLRAAPRHPAAGPRVRVLLVRPRRCAADLLRAADRQRPPAARRARRRGDGRHLRRLRDGVDRAPRHARARSRAREDGGAQGDQRRDRRRRGVPRSADPDGRRDARGRARDPAHGAGREPRGLGRRMEAQPARHARAARGSGAVRACRGCVV</sequence>
<name>A0A6J4TYC2_9ACTN</name>
<protein>
    <submittedName>
        <fullName evidence="2">Uncharacterized protein</fullName>
    </submittedName>
</protein>
<feature type="compositionally biased region" description="Low complexity" evidence="1">
    <location>
        <begin position="85"/>
        <end position="101"/>
    </location>
</feature>
<feature type="compositionally biased region" description="Low complexity" evidence="1">
    <location>
        <begin position="32"/>
        <end position="45"/>
    </location>
</feature>
<evidence type="ECO:0000256" key="1">
    <source>
        <dbReference type="SAM" id="MobiDB-lite"/>
    </source>
</evidence>
<feature type="region of interest" description="Disordered" evidence="1">
    <location>
        <begin position="121"/>
        <end position="234"/>
    </location>
</feature>
<feature type="non-terminal residue" evidence="2">
    <location>
        <position position="1"/>
    </location>
</feature>
<reference evidence="2" key="1">
    <citation type="submission" date="2020-02" db="EMBL/GenBank/DDBJ databases">
        <authorList>
            <person name="Meier V. D."/>
        </authorList>
    </citation>
    <scope>NUCLEOTIDE SEQUENCE</scope>
    <source>
        <strain evidence="2">AVDCRST_MAG85</strain>
    </source>
</reference>
<organism evidence="2">
    <name type="scientific">uncultured Solirubrobacteraceae bacterium</name>
    <dbReference type="NCBI Taxonomy" id="1162706"/>
    <lineage>
        <taxon>Bacteria</taxon>
        <taxon>Bacillati</taxon>
        <taxon>Actinomycetota</taxon>
        <taxon>Thermoleophilia</taxon>
        <taxon>Solirubrobacterales</taxon>
        <taxon>Solirubrobacteraceae</taxon>
        <taxon>environmental samples</taxon>
    </lineage>
</organism>
<dbReference type="EMBL" id="CADCVT010000461">
    <property type="protein sequence ID" value="CAA9535590.1"/>
    <property type="molecule type" value="Genomic_DNA"/>
</dbReference>
<feature type="compositionally biased region" description="Basic residues" evidence="1">
    <location>
        <begin position="66"/>
        <end position="82"/>
    </location>
</feature>
<feature type="compositionally biased region" description="Basic residues" evidence="1">
    <location>
        <begin position="131"/>
        <end position="146"/>
    </location>
</feature>